<dbReference type="InterPro" id="IPR013154">
    <property type="entry name" value="ADH-like_N"/>
</dbReference>
<dbReference type="PANTHER" id="PTHR44154">
    <property type="entry name" value="QUINONE OXIDOREDUCTASE"/>
    <property type="match status" value="1"/>
</dbReference>
<dbReference type="AlphaFoldDB" id="A0A917VWC4"/>
<evidence type="ECO:0000313" key="3">
    <source>
        <dbReference type="EMBL" id="GGL33932.1"/>
    </source>
</evidence>
<evidence type="ECO:0000259" key="2">
    <source>
        <dbReference type="SMART" id="SM00829"/>
    </source>
</evidence>
<gene>
    <name evidence="3" type="ORF">GCM10011588_55930</name>
</gene>
<reference evidence="3" key="1">
    <citation type="journal article" date="2014" name="Int. J. Syst. Evol. Microbiol.">
        <title>Complete genome sequence of Corynebacterium casei LMG S-19264T (=DSM 44701T), isolated from a smear-ripened cheese.</title>
        <authorList>
            <consortium name="US DOE Joint Genome Institute (JGI-PGF)"/>
            <person name="Walter F."/>
            <person name="Albersmeier A."/>
            <person name="Kalinowski J."/>
            <person name="Ruckert C."/>
        </authorList>
    </citation>
    <scope>NUCLEOTIDE SEQUENCE</scope>
    <source>
        <strain evidence="3">CGMCC 4.3508</strain>
    </source>
</reference>
<proteinExistence type="predicted"/>
<dbReference type="InterPro" id="IPR020843">
    <property type="entry name" value="ER"/>
</dbReference>
<keyword evidence="4" id="KW-1185">Reference proteome</keyword>
<evidence type="ECO:0000313" key="4">
    <source>
        <dbReference type="Proteomes" id="UP000638263"/>
    </source>
</evidence>
<dbReference type="Pfam" id="PF08240">
    <property type="entry name" value="ADH_N"/>
    <property type="match status" value="1"/>
</dbReference>
<protein>
    <submittedName>
        <fullName evidence="3">Zinc-binding alcohol dehydrogenase</fullName>
    </submittedName>
</protein>
<feature type="domain" description="Enoyl reductase (ER)" evidence="2">
    <location>
        <begin position="10"/>
        <end position="313"/>
    </location>
</feature>
<dbReference type="SMART" id="SM00829">
    <property type="entry name" value="PKS_ER"/>
    <property type="match status" value="1"/>
</dbReference>
<dbReference type="EMBL" id="BMMH01000015">
    <property type="protein sequence ID" value="GGL33932.1"/>
    <property type="molecule type" value="Genomic_DNA"/>
</dbReference>
<dbReference type="Gene3D" id="3.90.180.10">
    <property type="entry name" value="Medium-chain alcohol dehydrogenases, catalytic domain"/>
    <property type="match status" value="1"/>
</dbReference>
<dbReference type="Gene3D" id="3.40.50.720">
    <property type="entry name" value="NAD(P)-binding Rossmann-like Domain"/>
    <property type="match status" value="1"/>
</dbReference>
<dbReference type="RefSeq" id="WP_058853401.1">
    <property type="nucleotide sequence ID" value="NZ_BMMH01000015.1"/>
</dbReference>
<dbReference type="CDD" id="cd05289">
    <property type="entry name" value="MDR_like_2"/>
    <property type="match status" value="1"/>
</dbReference>
<name>A0A917VWC4_9NOCA</name>
<dbReference type="Pfam" id="PF13602">
    <property type="entry name" value="ADH_zinc_N_2"/>
    <property type="match status" value="1"/>
</dbReference>
<keyword evidence="1" id="KW-0521">NADP</keyword>
<dbReference type="InterPro" id="IPR036291">
    <property type="entry name" value="NAD(P)-bd_dom_sf"/>
</dbReference>
<evidence type="ECO:0000256" key="1">
    <source>
        <dbReference type="ARBA" id="ARBA00022857"/>
    </source>
</evidence>
<dbReference type="PANTHER" id="PTHR44154:SF1">
    <property type="entry name" value="QUINONE OXIDOREDUCTASE"/>
    <property type="match status" value="1"/>
</dbReference>
<dbReference type="Proteomes" id="UP000638263">
    <property type="component" value="Unassembled WGS sequence"/>
</dbReference>
<dbReference type="InterPro" id="IPR011032">
    <property type="entry name" value="GroES-like_sf"/>
</dbReference>
<comment type="caution">
    <text evidence="3">The sequence shown here is derived from an EMBL/GenBank/DDBJ whole genome shotgun (WGS) entry which is preliminary data.</text>
</comment>
<sequence length="315" mass="32845">MRVIGFDEPGGPEVLRAFELPEPVVGPGQVRIRVRAAAVNPSDVVTRSGLVHERYAEVNPPYVPGWDAAGTVDEADPDTGWRPGDEVVAITLPVLDGGGAYAEKIVVPAESVAALPAGRDFASAATLPMNGLTAWQALDRLALQPGASLVVTGAAGAVGGYAVELAKHAGLQVIADAAPADRDLIRALGADIVVDRGTETVAQIRAHYPEGVDAVIDGALLRDDITPVIRPGGAYAALRPERLGGGVQPRPGLTVHEIMVGADIREKNRLDRLTGLAASGALSLRVADLLPAEQASEAHRRLERGGIRGRIVLEF</sequence>
<dbReference type="InterPro" id="IPR051603">
    <property type="entry name" value="Zinc-ADH_QOR/CCCR"/>
</dbReference>
<organism evidence="3 4">
    <name type="scientific">Nocardia jinanensis</name>
    <dbReference type="NCBI Taxonomy" id="382504"/>
    <lineage>
        <taxon>Bacteria</taxon>
        <taxon>Bacillati</taxon>
        <taxon>Actinomycetota</taxon>
        <taxon>Actinomycetes</taxon>
        <taxon>Mycobacteriales</taxon>
        <taxon>Nocardiaceae</taxon>
        <taxon>Nocardia</taxon>
    </lineage>
</organism>
<dbReference type="SUPFAM" id="SSF50129">
    <property type="entry name" value="GroES-like"/>
    <property type="match status" value="1"/>
</dbReference>
<dbReference type="SUPFAM" id="SSF51735">
    <property type="entry name" value="NAD(P)-binding Rossmann-fold domains"/>
    <property type="match status" value="1"/>
</dbReference>
<reference evidence="3" key="2">
    <citation type="submission" date="2020-09" db="EMBL/GenBank/DDBJ databases">
        <authorList>
            <person name="Sun Q."/>
            <person name="Zhou Y."/>
        </authorList>
    </citation>
    <scope>NUCLEOTIDE SEQUENCE</scope>
    <source>
        <strain evidence="3">CGMCC 4.3508</strain>
    </source>
</reference>
<dbReference type="GO" id="GO:0016491">
    <property type="term" value="F:oxidoreductase activity"/>
    <property type="evidence" value="ECO:0007669"/>
    <property type="project" value="InterPro"/>
</dbReference>
<accession>A0A917VWC4</accession>